<dbReference type="GO" id="GO:0030334">
    <property type="term" value="P:regulation of cell migration"/>
    <property type="evidence" value="ECO:0007669"/>
    <property type="project" value="TreeGrafter"/>
</dbReference>
<evidence type="ECO:0000256" key="10">
    <source>
        <dbReference type="ARBA" id="ARBA00023054"/>
    </source>
</evidence>
<feature type="region of interest" description="Disordered" evidence="13">
    <location>
        <begin position="243"/>
        <end position="264"/>
    </location>
</feature>
<dbReference type="InterPro" id="IPR009114">
    <property type="entry name" value="Angiomotin"/>
</dbReference>
<feature type="region of interest" description="Disordered" evidence="13">
    <location>
        <begin position="655"/>
        <end position="706"/>
    </location>
</feature>
<feature type="region of interest" description="Disordered" evidence="13">
    <location>
        <begin position="858"/>
        <end position="881"/>
    </location>
</feature>
<feature type="compositionally biased region" description="Polar residues" evidence="13">
    <location>
        <begin position="243"/>
        <end position="257"/>
    </location>
</feature>
<dbReference type="GO" id="GO:0055037">
    <property type="term" value="C:recycling endosome"/>
    <property type="evidence" value="ECO:0007669"/>
    <property type="project" value="UniProtKB-SubCell"/>
</dbReference>
<keyword evidence="7" id="KW-0879">Wnt signaling pathway</keyword>
<gene>
    <name evidence="16" type="primary">amotl2a</name>
</gene>
<keyword evidence="6" id="KW-0597">Phosphoprotein</keyword>
<evidence type="ECO:0000256" key="9">
    <source>
        <dbReference type="ARBA" id="ARBA00022949"/>
    </source>
</evidence>
<dbReference type="GO" id="GO:0001525">
    <property type="term" value="P:angiogenesis"/>
    <property type="evidence" value="ECO:0007669"/>
    <property type="project" value="TreeGrafter"/>
</dbReference>
<feature type="region of interest" description="Disordered" evidence="13">
    <location>
        <begin position="38"/>
        <end position="63"/>
    </location>
</feature>
<evidence type="ECO:0000256" key="7">
    <source>
        <dbReference type="ARBA" id="ARBA00022687"/>
    </source>
</evidence>
<dbReference type="GeneID" id="120053586"/>
<protein>
    <submittedName>
        <fullName evidence="16">Angiomotin-like 2a isoform X1</fullName>
    </submittedName>
</protein>
<keyword evidence="15" id="KW-1185">Reference proteome</keyword>
<keyword evidence="5" id="KW-0963">Cytoplasm</keyword>
<keyword evidence="11" id="KW-0966">Cell projection</keyword>
<dbReference type="OrthoDB" id="5974715at2759"/>
<organism evidence="15 16">
    <name type="scientific">Salvelinus namaycush</name>
    <name type="common">Lake trout</name>
    <name type="synonym">Salmo namaycush</name>
    <dbReference type="NCBI Taxonomy" id="8040"/>
    <lineage>
        <taxon>Eukaryota</taxon>
        <taxon>Metazoa</taxon>
        <taxon>Chordata</taxon>
        <taxon>Craniata</taxon>
        <taxon>Vertebrata</taxon>
        <taxon>Euteleostomi</taxon>
        <taxon>Actinopterygii</taxon>
        <taxon>Neopterygii</taxon>
        <taxon>Teleostei</taxon>
        <taxon>Protacanthopterygii</taxon>
        <taxon>Salmoniformes</taxon>
        <taxon>Salmonidae</taxon>
        <taxon>Salmoninae</taxon>
        <taxon>Salvelinus</taxon>
    </lineage>
</organism>
<evidence type="ECO:0000256" key="4">
    <source>
        <dbReference type="ARBA" id="ARBA00010300"/>
    </source>
</evidence>
<dbReference type="KEGG" id="snh:120053586"/>
<keyword evidence="8" id="KW-0967">Endosome</keyword>
<feature type="domain" description="Angiomotin C-terminal" evidence="14">
    <location>
        <begin position="492"/>
        <end position="677"/>
    </location>
</feature>
<sequence>MRTAEEPSGTVLHRLIQEHLRYRNSTDTSTLLAIQQQALRGGSNSSGGGGTGSPRSSLESLTQEESQFIHMSTRQDPQGQEYKGDYNHCESDSVCHLYQLHRHGEELPTYEEAKAHSQYLASVGAQQGQPQLGLRPEMTDHQGDVHWDLKRKYLASVGAQQGQPQLGLRPEMTDHQGDVHWDLKRKYLASVGAQQGQPQLGLRPEMTDHQGDVHWDLKRKHARSLSERLMQLSLERSCGDIQPLSSSHSYPQLSNGHSGPVEHQGTEFLQYPDQRGPPPDYPFLVKPPGYMLSHSQETHGHYHQDPPPSFQSQNRYVPSQPQAELVRHSVHMSHSNPSTHNDTAQMDLLRENERLRKELKGYSEKAARLQKLEVEIQRISEAYETLMKGSAKRETLEKTMRNKLESEIKRLHDFNRDLRDRLDTVTKQQVVKEEESADKKQQVFTKLLEQNEEQQREVQRLRGSGEVLEQALGSAQARNLALEEELRRKRAYVEKVKRLQSSLGQLQAACEKREALELRLRTRLEQELKSLRSAQSHSTASGPGSLPSAVSSMVSVQQQLAEREERILALEADITHWEQKYLEESTMRQFAMDAAATAAAQRDSSIIKHSPNNSFNDHLPTSHRHQEMENRVRALHSQLLEKDAVIRVLQQRSGREQNRLEQQALRPARSVPSISTEQQALRPARSVPSISTEQQALRPARSVPSISTEQHYLCPARSVPSISTEQQALRPAWSVPSISTEQHYLRPARSVPSISTEQQALRPARSVPSISTEQQDLRPARSIPSINTDGPVEQPTRGKGWSLSDDQTVAAMSPLSLPPHQHPCAPLALPALLFLSKPQSRDCSTQCDRDVLAQETDLTVDPTSMLAPAEASSTSTPASGV</sequence>
<feature type="region of interest" description="Disordered" evidence="13">
    <location>
        <begin position="296"/>
        <end position="315"/>
    </location>
</feature>
<dbReference type="GO" id="GO:0016055">
    <property type="term" value="P:Wnt signaling pathway"/>
    <property type="evidence" value="ECO:0007669"/>
    <property type="project" value="UniProtKB-KW"/>
</dbReference>
<feature type="compositionally biased region" description="Polar residues" evidence="13">
    <location>
        <begin position="532"/>
        <end position="542"/>
    </location>
</feature>
<dbReference type="RefSeq" id="XP_038856646.1">
    <property type="nucleotide sequence ID" value="XM_039000718.1"/>
</dbReference>
<feature type="compositionally biased region" description="Low complexity" evidence="13">
    <location>
        <begin position="867"/>
        <end position="881"/>
    </location>
</feature>
<feature type="coiled-coil region" evidence="12">
    <location>
        <begin position="553"/>
        <end position="580"/>
    </location>
</feature>
<dbReference type="GO" id="GO:0005923">
    <property type="term" value="C:bicellular tight junction"/>
    <property type="evidence" value="ECO:0007669"/>
    <property type="project" value="TreeGrafter"/>
</dbReference>
<evidence type="ECO:0000256" key="1">
    <source>
        <dbReference type="ARBA" id="ARBA00004172"/>
    </source>
</evidence>
<dbReference type="PANTHER" id="PTHR14826:SF3">
    <property type="entry name" value="ANGIOMOTIN-LIKE PROTEIN 2"/>
    <property type="match status" value="1"/>
</dbReference>
<dbReference type="AlphaFoldDB" id="A0A8U1BM09"/>
<dbReference type="InterPro" id="IPR024646">
    <property type="entry name" value="Angiomotin_C"/>
</dbReference>
<accession>A0A8U1BM09</accession>
<dbReference type="Pfam" id="PF12240">
    <property type="entry name" value="Angiomotin_C"/>
    <property type="match status" value="1"/>
</dbReference>
<dbReference type="GO" id="GO:0030036">
    <property type="term" value="P:actin cytoskeleton organization"/>
    <property type="evidence" value="ECO:0007669"/>
    <property type="project" value="TreeGrafter"/>
</dbReference>
<feature type="region of interest" description="Disordered" evidence="13">
    <location>
        <begin position="529"/>
        <end position="549"/>
    </location>
</feature>
<feature type="region of interest" description="Disordered" evidence="13">
    <location>
        <begin position="749"/>
        <end position="803"/>
    </location>
</feature>
<comment type="subcellular location">
    <subcellularLocation>
        <location evidence="2">Cell projection</location>
        <location evidence="2">Podosome</location>
    </subcellularLocation>
    <subcellularLocation>
        <location evidence="3">Cytoplasm</location>
    </subcellularLocation>
    <subcellularLocation>
        <location evidence="1">Recycling endosome</location>
    </subcellularLocation>
</comment>
<evidence type="ECO:0000313" key="16">
    <source>
        <dbReference type="RefSeq" id="XP_038856646.1"/>
    </source>
</evidence>
<evidence type="ECO:0000256" key="2">
    <source>
        <dbReference type="ARBA" id="ARBA00004188"/>
    </source>
</evidence>
<comment type="similarity">
    <text evidence="4">Belongs to the angiomotin family.</text>
</comment>
<dbReference type="PRINTS" id="PR01807">
    <property type="entry name" value="ANGIOMOTIN"/>
</dbReference>
<dbReference type="Proteomes" id="UP000808372">
    <property type="component" value="Chromosome 9"/>
</dbReference>
<dbReference type="CTD" id="558920"/>
<name>A0A8U1BM09_SALNM</name>
<keyword evidence="10 12" id="KW-0175">Coiled coil</keyword>
<evidence type="ECO:0000259" key="14">
    <source>
        <dbReference type="Pfam" id="PF12240"/>
    </source>
</evidence>
<evidence type="ECO:0000256" key="11">
    <source>
        <dbReference type="ARBA" id="ARBA00023273"/>
    </source>
</evidence>
<evidence type="ECO:0000256" key="5">
    <source>
        <dbReference type="ARBA" id="ARBA00022490"/>
    </source>
</evidence>
<evidence type="ECO:0000256" key="3">
    <source>
        <dbReference type="ARBA" id="ARBA00004496"/>
    </source>
</evidence>
<evidence type="ECO:0000313" key="15">
    <source>
        <dbReference type="Proteomes" id="UP000808372"/>
    </source>
</evidence>
<evidence type="ECO:0000256" key="13">
    <source>
        <dbReference type="SAM" id="MobiDB-lite"/>
    </source>
</evidence>
<dbReference type="GO" id="GO:0035329">
    <property type="term" value="P:hippo signaling"/>
    <property type="evidence" value="ECO:0007669"/>
    <property type="project" value="TreeGrafter"/>
</dbReference>
<feature type="coiled-coil region" evidence="12">
    <location>
        <begin position="345"/>
        <end position="502"/>
    </location>
</feature>
<dbReference type="GO" id="GO:0005886">
    <property type="term" value="C:plasma membrane"/>
    <property type="evidence" value="ECO:0007669"/>
    <property type="project" value="TreeGrafter"/>
</dbReference>
<dbReference type="GO" id="GO:0003365">
    <property type="term" value="P:establishment of cell polarity involved in ameboidal cell migration"/>
    <property type="evidence" value="ECO:0007669"/>
    <property type="project" value="TreeGrafter"/>
</dbReference>
<evidence type="ECO:0000256" key="6">
    <source>
        <dbReference type="ARBA" id="ARBA00022553"/>
    </source>
</evidence>
<reference evidence="16" key="1">
    <citation type="submission" date="2025-08" db="UniProtKB">
        <authorList>
            <consortium name="RefSeq"/>
        </authorList>
    </citation>
    <scope>IDENTIFICATION</scope>
    <source>
        <tissue evidence="16">White muscle</tissue>
    </source>
</reference>
<keyword evidence="9" id="KW-0965">Cell junction</keyword>
<evidence type="ECO:0000256" key="12">
    <source>
        <dbReference type="SAM" id="Coils"/>
    </source>
</evidence>
<proteinExistence type="inferred from homology"/>
<evidence type="ECO:0000256" key="8">
    <source>
        <dbReference type="ARBA" id="ARBA00022753"/>
    </source>
</evidence>
<dbReference type="PANTHER" id="PTHR14826">
    <property type="entry name" value="ANGIOMOTIN"/>
    <property type="match status" value="1"/>
</dbReference>
<dbReference type="InterPro" id="IPR051747">
    <property type="entry name" value="Angiomotin-like"/>
</dbReference>
<feature type="compositionally biased region" description="Low complexity" evidence="13">
    <location>
        <begin position="53"/>
        <end position="63"/>
    </location>
</feature>
<dbReference type="GO" id="GO:0002102">
    <property type="term" value="C:podosome"/>
    <property type="evidence" value="ECO:0007669"/>
    <property type="project" value="UniProtKB-SubCell"/>
</dbReference>